<feature type="compositionally biased region" description="Basic residues" evidence="1">
    <location>
        <begin position="97"/>
        <end position="112"/>
    </location>
</feature>
<dbReference type="OrthoDB" id="10306511at2759"/>
<reference evidence="2 3" key="1">
    <citation type="submission" date="2015-10" db="EMBL/GenBank/DDBJ databases">
        <title>The cercosporin biosynthetic gene cluster was horizontally transferred to several fungal lineages and shown to be expanded in Cercospora beticola based on microsynteny with recipient genomes.</title>
        <authorList>
            <person name="De Jonge R."/>
            <person name="Ebert M.K."/>
            <person name="Suttle J.C."/>
            <person name="Jurick Ii W.M."/>
            <person name="Secor G.A."/>
            <person name="Thomma B.P."/>
            <person name="Van De Peer Y."/>
            <person name="Bolton M.D."/>
        </authorList>
    </citation>
    <scope>NUCLEOTIDE SEQUENCE [LARGE SCALE GENOMIC DNA]</scope>
    <source>
        <strain evidence="2 3">09-40</strain>
    </source>
</reference>
<gene>
    <name evidence="2" type="ORF">CB0940_01518</name>
</gene>
<evidence type="ECO:0000313" key="2">
    <source>
        <dbReference type="EMBL" id="PIB00748.1"/>
    </source>
</evidence>
<organism evidence="2 3">
    <name type="scientific">Cercospora beticola</name>
    <name type="common">Sugarbeet leaf spot fungus</name>
    <dbReference type="NCBI Taxonomy" id="122368"/>
    <lineage>
        <taxon>Eukaryota</taxon>
        <taxon>Fungi</taxon>
        <taxon>Dikarya</taxon>
        <taxon>Ascomycota</taxon>
        <taxon>Pezizomycotina</taxon>
        <taxon>Dothideomycetes</taxon>
        <taxon>Dothideomycetidae</taxon>
        <taxon>Mycosphaerellales</taxon>
        <taxon>Mycosphaerellaceae</taxon>
        <taxon>Cercospora</taxon>
    </lineage>
</organism>
<proteinExistence type="predicted"/>
<dbReference type="EMBL" id="LKMD01000100">
    <property type="protein sequence ID" value="PIB00748.1"/>
    <property type="molecule type" value="Genomic_DNA"/>
</dbReference>
<evidence type="ECO:0000256" key="1">
    <source>
        <dbReference type="SAM" id="MobiDB-lite"/>
    </source>
</evidence>
<dbReference type="Proteomes" id="UP000230605">
    <property type="component" value="Chromosome 1"/>
</dbReference>
<protein>
    <submittedName>
        <fullName evidence="2">Uncharacterized protein</fullName>
    </submittedName>
</protein>
<feature type="compositionally biased region" description="Basic and acidic residues" evidence="1">
    <location>
        <begin position="113"/>
        <end position="131"/>
    </location>
</feature>
<accession>A0A2G5I7G4</accession>
<evidence type="ECO:0000313" key="3">
    <source>
        <dbReference type="Proteomes" id="UP000230605"/>
    </source>
</evidence>
<name>A0A2G5I7G4_CERBT</name>
<feature type="region of interest" description="Disordered" evidence="1">
    <location>
        <begin position="80"/>
        <end position="135"/>
    </location>
</feature>
<sequence>MPTTQAIFQIVTPAAACQQLDDATSNCDQQIKTIVTTSTTFTNTTTKKRVNFCSSCVEPAVIRRDFAFSPDDPRYWLRAGASEGDEQQSTTVGSARQKPKRKHSITIKKPSYRKTEISPRKGGTSHKDSASKRNAMAVTSTGIERPPTPFPTLERQIGSQLLLQKSITLFKHAASRVANYRPSSALWF</sequence>
<comment type="caution">
    <text evidence="2">The sequence shown here is derived from an EMBL/GenBank/DDBJ whole genome shotgun (WGS) entry which is preliminary data.</text>
</comment>
<dbReference type="AlphaFoldDB" id="A0A2G5I7G4"/>